<dbReference type="PANTHER" id="PTHR48049:SF60">
    <property type="entry name" value="UDP-GLYCOSYLTRANSFERASE 91B1"/>
    <property type="match status" value="1"/>
</dbReference>
<keyword evidence="6" id="KW-1185">Reference proteome</keyword>
<reference evidence="5 6" key="1">
    <citation type="journal article" date="2017" name="Mol. Plant">
        <title>The Genome of Medicinal Plant Macleaya cordata Provides New Insights into Benzylisoquinoline Alkaloids Metabolism.</title>
        <authorList>
            <person name="Liu X."/>
            <person name="Liu Y."/>
            <person name="Huang P."/>
            <person name="Ma Y."/>
            <person name="Qing Z."/>
            <person name="Tang Q."/>
            <person name="Cao H."/>
            <person name="Cheng P."/>
            <person name="Zheng Y."/>
            <person name="Yuan Z."/>
            <person name="Zhou Y."/>
            <person name="Liu J."/>
            <person name="Tang Z."/>
            <person name="Zhuo Y."/>
            <person name="Zhang Y."/>
            <person name="Yu L."/>
            <person name="Huang J."/>
            <person name="Yang P."/>
            <person name="Peng Q."/>
            <person name="Zhang J."/>
            <person name="Jiang W."/>
            <person name="Zhang Z."/>
            <person name="Lin K."/>
            <person name="Ro D.K."/>
            <person name="Chen X."/>
            <person name="Xiong X."/>
            <person name="Shang Y."/>
            <person name="Huang S."/>
            <person name="Zeng J."/>
        </authorList>
    </citation>
    <scope>NUCLEOTIDE SEQUENCE [LARGE SCALE GENOMIC DNA]</scope>
    <source>
        <strain evidence="6">cv. BLH2017</strain>
        <tissue evidence="5">Root</tissue>
    </source>
</reference>
<evidence type="ECO:0000256" key="1">
    <source>
        <dbReference type="ARBA" id="ARBA00009995"/>
    </source>
</evidence>
<dbReference type="Gene3D" id="3.40.50.2000">
    <property type="entry name" value="Glycogen Phosphorylase B"/>
    <property type="match status" value="2"/>
</dbReference>
<keyword evidence="4" id="KW-0472">Membrane</keyword>
<dbReference type="AlphaFoldDB" id="A0A200PUF0"/>
<dbReference type="InterPro" id="IPR050481">
    <property type="entry name" value="UDP-glycosyltransf_plant"/>
</dbReference>
<dbReference type="InterPro" id="IPR002213">
    <property type="entry name" value="UDP_glucos_trans"/>
</dbReference>
<name>A0A200PUF0_MACCD</name>
<dbReference type="PANTHER" id="PTHR48049">
    <property type="entry name" value="GLYCOSYLTRANSFERASE"/>
    <property type="match status" value="1"/>
</dbReference>
<protein>
    <submittedName>
        <fullName evidence="5">UDP-glucuronosyl/UDP-glucosyltransferase</fullName>
    </submittedName>
</protein>
<keyword evidence="4" id="KW-1133">Transmembrane helix</keyword>
<feature type="transmembrane region" description="Helical" evidence="4">
    <location>
        <begin position="12"/>
        <end position="29"/>
    </location>
</feature>
<keyword evidence="4" id="KW-0812">Transmembrane</keyword>
<dbReference type="InParanoid" id="A0A200PUF0"/>
<dbReference type="EMBL" id="MVGT01004037">
    <property type="protein sequence ID" value="OVA01839.1"/>
    <property type="molecule type" value="Genomic_DNA"/>
</dbReference>
<gene>
    <name evidence="5" type="ORF">BVC80_9075g86</name>
</gene>
<evidence type="ECO:0000256" key="2">
    <source>
        <dbReference type="ARBA" id="ARBA00022676"/>
    </source>
</evidence>
<dbReference type="Proteomes" id="UP000195402">
    <property type="component" value="Unassembled WGS sequence"/>
</dbReference>
<dbReference type="Pfam" id="PF00201">
    <property type="entry name" value="UDPGT"/>
    <property type="match status" value="1"/>
</dbReference>
<dbReference type="OrthoDB" id="5835829at2759"/>
<comment type="similarity">
    <text evidence="1">Belongs to the UDP-glycosyltransferase family.</text>
</comment>
<dbReference type="SUPFAM" id="SSF53756">
    <property type="entry name" value="UDP-Glycosyltransferase/glycogen phosphorylase"/>
    <property type="match status" value="1"/>
</dbReference>
<keyword evidence="2" id="KW-0328">Glycosyltransferase</keyword>
<evidence type="ECO:0000256" key="4">
    <source>
        <dbReference type="SAM" id="Phobius"/>
    </source>
</evidence>
<dbReference type="OMA" id="CIDNIER"/>
<sequence>MADNEKNVVLHIVMFPWLAFGHMIPFLELSKYLARRGHRISFVSTPRNLQRLPKIPSNLSNLINFVGLPLPRIIKDHNLLPSNAEATSDITFDKIQYLKIQFDGLIDTSLSKFLETSSPDWIFCDFPAQRLSPIAAKLDIPCAYFCTGNASALAFCAPPSIAMCDDERSRSTPEDFTVPPKWVTFPTNIVYRYYEAKRWLDLEQNASRAPDSNRMGSALLNCQVIFVRSYTELEGEWLNLLQEVHKKPVIPVGMLPPSSNFEEKGDEEEDGSDEWMVMREWLDKQKEKSVIYVAFGSEVTLSREDLNELAFGLELSELPFFWAMRRPHGSTRQDDSTGLPDGFEDRVKDRGFIRMGWVPQLRILGHPSVGCFVTHCGWSSILEGLVKEKALVLLPMLYDQGLVARLVVEKKLGLEIQRDERDGSFTRDSVVEALKAVMVEEEGEWIRTKAREMKKIIDNMELQNKCIDNIERFLIDHRRERDD</sequence>
<dbReference type="GO" id="GO:0035251">
    <property type="term" value="F:UDP-glucosyltransferase activity"/>
    <property type="evidence" value="ECO:0007669"/>
    <property type="project" value="InterPro"/>
</dbReference>
<organism evidence="5 6">
    <name type="scientific">Macleaya cordata</name>
    <name type="common">Five-seeded plume-poppy</name>
    <name type="synonym">Bocconia cordata</name>
    <dbReference type="NCBI Taxonomy" id="56857"/>
    <lineage>
        <taxon>Eukaryota</taxon>
        <taxon>Viridiplantae</taxon>
        <taxon>Streptophyta</taxon>
        <taxon>Embryophyta</taxon>
        <taxon>Tracheophyta</taxon>
        <taxon>Spermatophyta</taxon>
        <taxon>Magnoliopsida</taxon>
        <taxon>Ranunculales</taxon>
        <taxon>Papaveraceae</taxon>
        <taxon>Papaveroideae</taxon>
        <taxon>Macleaya</taxon>
    </lineage>
</organism>
<dbReference type="CDD" id="cd03784">
    <property type="entry name" value="GT1_Gtf-like"/>
    <property type="match status" value="1"/>
</dbReference>
<evidence type="ECO:0000313" key="6">
    <source>
        <dbReference type="Proteomes" id="UP000195402"/>
    </source>
</evidence>
<proteinExistence type="inferred from homology"/>
<evidence type="ECO:0000313" key="5">
    <source>
        <dbReference type="EMBL" id="OVA01839.1"/>
    </source>
</evidence>
<accession>A0A200PUF0</accession>
<dbReference type="FunFam" id="3.40.50.2000:FF:000088">
    <property type="entry name" value="Glycosyltransferase"/>
    <property type="match status" value="1"/>
</dbReference>
<keyword evidence="3 5" id="KW-0808">Transferase</keyword>
<evidence type="ECO:0000256" key="3">
    <source>
        <dbReference type="ARBA" id="ARBA00022679"/>
    </source>
</evidence>
<comment type="caution">
    <text evidence="5">The sequence shown here is derived from an EMBL/GenBank/DDBJ whole genome shotgun (WGS) entry which is preliminary data.</text>
</comment>
<dbReference type="FunFam" id="3.40.50.2000:FF:000037">
    <property type="entry name" value="Glycosyltransferase"/>
    <property type="match status" value="1"/>
</dbReference>